<evidence type="ECO:0000313" key="2">
    <source>
        <dbReference type="Proteomes" id="UP001057402"/>
    </source>
</evidence>
<evidence type="ECO:0000313" key="1">
    <source>
        <dbReference type="EMBL" id="KAI4388236.1"/>
    </source>
</evidence>
<keyword evidence="2" id="KW-1185">Reference proteome</keyword>
<reference evidence="2" key="1">
    <citation type="journal article" date="2023" name="Front. Plant Sci.">
        <title>Chromosomal-level genome assembly of Melastoma candidum provides insights into trichome evolution.</title>
        <authorList>
            <person name="Zhong Y."/>
            <person name="Wu W."/>
            <person name="Sun C."/>
            <person name="Zou P."/>
            <person name="Liu Y."/>
            <person name="Dai S."/>
            <person name="Zhou R."/>
        </authorList>
    </citation>
    <scope>NUCLEOTIDE SEQUENCE [LARGE SCALE GENOMIC DNA]</scope>
</reference>
<accession>A0ACB9SDV9</accession>
<proteinExistence type="predicted"/>
<dbReference type="EMBL" id="CM042880">
    <property type="protein sequence ID" value="KAI4388236.1"/>
    <property type="molecule type" value="Genomic_DNA"/>
</dbReference>
<name>A0ACB9SDV9_9MYRT</name>
<gene>
    <name evidence="1" type="ORF">MLD38_000583</name>
</gene>
<protein>
    <submittedName>
        <fullName evidence="1">Uncharacterized protein</fullName>
    </submittedName>
</protein>
<sequence>MNVFRDKVFVVIGVKVYPEGLYTDQLIVPNWNAWKGMSKAEIHRDESFFNSIHIVDHQATSLIDKSLRIVLVRDVDGETFWKSFHDTLP</sequence>
<organism evidence="1 2">
    <name type="scientific">Melastoma candidum</name>
    <dbReference type="NCBI Taxonomy" id="119954"/>
    <lineage>
        <taxon>Eukaryota</taxon>
        <taxon>Viridiplantae</taxon>
        <taxon>Streptophyta</taxon>
        <taxon>Embryophyta</taxon>
        <taxon>Tracheophyta</taxon>
        <taxon>Spermatophyta</taxon>
        <taxon>Magnoliopsida</taxon>
        <taxon>eudicotyledons</taxon>
        <taxon>Gunneridae</taxon>
        <taxon>Pentapetalae</taxon>
        <taxon>rosids</taxon>
        <taxon>malvids</taxon>
        <taxon>Myrtales</taxon>
        <taxon>Melastomataceae</taxon>
        <taxon>Melastomatoideae</taxon>
        <taxon>Melastomateae</taxon>
        <taxon>Melastoma</taxon>
    </lineage>
</organism>
<comment type="caution">
    <text evidence="1">The sequence shown here is derived from an EMBL/GenBank/DDBJ whole genome shotgun (WGS) entry which is preliminary data.</text>
</comment>
<dbReference type="Proteomes" id="UP001057402">
    <property type="component" value="Chromosome 1"/>
</dbReference>